<dbReference type="Proteomes" id="UP000029964">
    <property type="component" value="Unassembled WGS sequence"/>
</dbReference>
<dbReference type="OrthoDB" id="2151982at2759"/>
<protein>
    <submittedName>
        <fullName evidence="1">Uncharacterized protein</fullName>
    </submittedName>
</protein>
<proteinExistence type="predicted"/>
<keyword evidence="2" id="KW-1185">Reference proteome</keyword>
<name>A0A086SU09_HAPC1</name>
<evidence type="ECO:0000313" key="2">
    <source>
        <dbReference type="Proteomes" id="UP000029964"/>
    </source>
</evidence>
<dbReference type="EMBL" id="JPKY01000185">
    <property type="protein sequence ID" value="KFH40591.1"/>
    <property type="molecule type" value="Genomic_DNA"/>
</dbReference>
<organism evidence="1 2">
    <name type="scientific">Hapsidospora chrysogenum (strain ATCC 11550 / CBS 779.69 / DSM 880 / IAM 14645 / JCM 23072 / IMI 49137)</name>
    <name type="common">Acremonium chrysogenum</name>
    <dbReference type="NCBI Taxonomy" id="857340"/>
    <lineage>
        <taxon>Eukaryota</taxon>
        <taxon>Fungi</taxon>
        <taxon>Dikarya</taxon>
        <taxon>Ascomycota</taxon>
        <taxon>Pezizomycotina</taxon>
        <taxon>Sordariomycetes</taxon>
        <taxon>Hypocreomycetidae</taxon>
        <taxon>Hypocreales</taxon>
        <taxon>Bionectriaceae</taxon>
        <taxon>Hapsidospora</taxon>
    </lineage>
</organism>
<accession>A0A086SU09</accession>
<dbReference type="AlphaFoldDB" id="A0A086SU09"/>
<evidence type="ECO:0000313" key="1">
    <source>
        <dbReference type="EMBL" id="KFH40591.1"/>
    </source>
</evidence>
<gene>
    <name evidence="1" type="ORF">ACRE_087140</name>
</gene>
<reference evidence="2" key="1">
    <citation type="journal article" date="2014" name="Genome Announc.">
        <title>Genome sequence and annotation of Acremonium chrysogenum, producer of the beta-lactam antibiotic cephalosporin C.</title>
        <authorList>
            <person name="Terfehr D."/>
            <person name="Dahlmann T.A."/>
            <person name="Specht T."/>
            <person name="Zadra I."/>
            <person name="Kuernsteiner H."/>
            <person name="Kueck U."/>
        </authorList>
    </citation>
    <scope>NUCLEOTIDE SEQUENCE [LARGE SCALE GENOMIC DNA]</scope>
    <source>
        <strain evidence="2">ATCC 11550 / CBS 779.69 / DSM 880 / IAM 14645 / JCM 23072 / IMI 49137</strain>
    </source>
</reference>
<comment type="caution">
    <text evidence="1">The sequence shown here is derived from an EMBL/GenBank/DDBJ whole genome shotgun (WGS) entry which is preliminary data.</text>
</comment>
<sequence>MPDIHLSLPVLTPGATPIRHPDCCLSLSFKLLDVLTRIFTDSSSPTSSPSPSACILSVGSGSGLLEAALLAHPAASGRPRLTIEGVEVQQPPSQAPVNRYLPEPFHHTVRGTWDVSPRLNDHVLSELMFVYPRQPALVSRYVGATAEEKDGSSSIRTAVWLGPVADWDEFRPCFEGGGGSAFTVETRTGRDAGLEEFEMMAIMTR</sequence>
<dbReference type="HOGENOM" id="CLU_098343_0_0_1"/>